<proteinExistence type="inferred from homology"/>
<dbReference type="EMBL" id="JALJRB010000005">
    <property type="protein sequence ID" value="MCJ8500281.1"/>
    <property type="molecule type" value="Genomic_DNA"/>
</dbReference>
<evidence type="ECO:0000313" key="6">
    <source>
        <dbReference type="EMBL" id="MCJ8500281.1"/>
    </source>
</evidence>
<dbReference type="SUPFAM" id="SSF52096">
    <property type="entry name" value="ClpP/crotonase"/>
    <property type="match status" value="2"/>
</dbReference>
<dbReference type="PANTHER" id="PTHR33209:SF1">
    <property type="entry name" value="PEPTIDASE S49 DOMAIN-CONTAINING PROTEIN"/>
    <property type="match status" value="1"/>
</dbReference>
<dbReference type="InterPro" id="IPR029045">
    <property type="entry name" value="ClpP/crotonase-like_dom_sf"/>
</dbReference>
<dbReference type="InterPro" id="IPR004635">
    <property type="entry name" value="Pept_S49_SppA"/>
</dbReference>
<protein>
    <submittedName>
        <fullName evidence="6">Signal peptide peptidase SppA</fullName>
    </submittedName>
</protein>
<feature type="domain" description="Peptidase S49" evidence="5">
    <location>
        <begin position="78"/>
        <end position="230"/>
    </location>
</feature>
<dbReference type="GO" id="GO:0008236">
    <property type="term" value="F:serine-type peptidase activity"/>
    <property type="evidence" value="ECO:0007669"/>
    <property type="project" value="UniProtKB-KW"/>
</dbReference>
<dbReference type="InterPro" id="IPR002142">
    <property type="entry name" value="Peptidase_S49"/>
</dbReference>
<keyword evidence="7" id="KW-1185">Reference proteome</keyword>
<dbReference type="GO" id="GO:0006508">
    <property type="term" value="P:proteolysis"/>
    <property type="evidence" value="ECO:0007669"/>
    <property type="project" value="UniProtKB-KW"/>
</dbReference>
<accession>A0AA41UKC6</accession>
<keyword evidence="4" id="KW-0720">Serine protease</keyword>
<evidence type="ECO:0000256" key="1">
    <source>
        <dbReference type="ARBA" id="ARBA00008683"/>
    </source>
</evidence>
<evidence type="ECO:0000256" key="3">
    <source>
        <dbReference type="ARBA" id="ARBA00022801"/>
    </source>
</evidence>
<dbReference type="PANTHER" id="PTHR33209">
    <property type="entry name" value="PROTEASE 4"/>
    <property type="match status" value="1"/>
</dbReference>
<comment type="caution">
    <text evidence="6">The sequence shown here is derived from an EMBL/GenBank/DDBJ whole genome shotgun (WGS) entry which is preliminary data.</text>
</comment>
<feature type="domain" description="Peptidase S49" evidence="5">
    <location>
        <begin position="322"/>
        <end position="470"/>
    </location>
</feature>
<dbReference type="Gene3D" id="3.90.226.10">
    <property type="entry name" value="2-enoyl-CoA Hydratase, Chain A, domain 1"/>
    <property type="match status" value="2"/>
</dbReference>
<name>A0AA41UKC6_9BACT</name>
<keyword evidence="3" id="KW-0378">Hydrolase</keyword>
<sequence length="551" mass="59814">MYYDTLVLSGKYHEIGPQSGTLAHAAFKKPFRLDLFYQQVDGLVRSRSIQRVLVERQDNFAVPAFGGLEEIRAALQRLRDAGKQVYYHASTYDALDCVLASACTRRVLHPLGTVSFPGVARRDLFFKRLIDKHAIGVEVIRRGRYKSAADRFRTEAHDTYAREQYQALVDGAVAAMRTAVLRAPAEGARPAWTETLLDELLGGRILTAAQALESGVVDALQTINDLTNGWKAEKIKPKAVRRRRIRSPFGPRVAVLVFEGMIVEGENQQHPLFGPAVGDRPMVKAIRALCERKRVKAVVFRINSGGGSAIASENILRELVALQEKKPVVISMGPVAASGGYWIAGSGGRVFALPTTITGSIGVVTLFFNLAELLRKHGITADCIKCGEAADLGSALRPLTDSERGTIEGVVQSLYDGFIERVAKVRRMAPEQVHALGEGRVWLGGDALQHGLVDAVGGLHEAVTHARTLIKSDSARLIFGPRWKRPLIARLLGGSGTGAFPAPGAAMPFPLPALIGACRAMHGRPFFLDPMLCSPVFGGCGYLNRCLQQGI</sequence>
<dbReference type="InterPro" id="IPR047272">
    <property type="entry name" value="S49_SppA_C"/>
</dbReference>
<evidence type="ECO:0000313" key="7">
    <source>
        <dbReference type="Proteomes" id="UP001165427"/>
    </source>
</evidence>
<evidence type="ECO:0000256" key="4">
    <source>
        <dbReference type="ARBA" id="ARBA00022825"/>
    </source>
</evidence>
<dbReference type="Proteomes" id="UP001165427">
    <property type="component" value="Unassembled WGS sequence"/>
</dbReference>
<gene>
    <name evidence="6" type="primary">sppA</name>
    <name evidence="6" type="ORF">MRX98_06815</name>
</gene>
<dbReference type="AlphaFoldDB" id="A0AA41UKC6"/>
<reference evidence="6" key="1">
    <citation type="submission" date="2022-04" db="EMBL/GenBank/DDBJ databases">
        <title>Desulfatitalea alkaliphila sp. nov., a novel anaerobic sulfate-reducing bacterium isolated from terrestrial mud volcano, Taman Peninsula, Russia.</title>
        <authorList>
            <person name="Khomyakova M.A."/>
            <person name="Merkel A.Y."/>
            <person name="Slobodkin A.I."/>
        </authorList>
    </citation>
    <scope>NUCLEOTIDE SEQUENCE</scope>
    <source>
        <strain evidence="6">M08but</strain>
    </source>
</reference>
<dbReference type="Gene3D" id="6.20.330.10">
    <property type="match status" value="1"/>
</dbReference>
<organism evidence="6 7">
    <name type="scientific">Desulfatitalea alkaliphila</name>
    <dbReference type="NCBI Taxonomy" id="2929485"/>
    <lineage>
        <taxon>Bacteria</taxon>
        <taxon>Pseudomonadati</taxon>
        <taxon>Thermodesulfobacteriota</taxon>
        <taxon>Desulfobacteria</taxon>
        <taxon>Desulfobacterales</taxon>
        <taxon>Desulfosarcinaceae</taxon>
        <taxon>Desulfatitalea</taxon>
    </lineage>
</organism>
<dbReference type="RefSeq" id="WP_246904227.1">
    <property type="nucleotide sequence ID" value="NZ_JALJRB010000005.1"/>
</dbReference>
<evidence type="ECO:0000259" key="5">
    <source>
        <dbReference type="Pfam" id="PF01343"/>
    </source>
</evidence>
<evidence type="ECO:0000256" key="2">
    <source>
        <dbReference type="ARBA" id="ARBA00022670"/>
    </source>
</evidence>
<dbReference type="Pfam" id="PF01343">
    <property type="entry name" value="Peptidase_S49"/>
    <property type="match status" value="2"/>
</dbReference>
<keyword evidence="2" id="KW-0645">Protease</keyword>
<comment type="similarity">
    <text evidence="1">Belongs to the peptidase S49 family.</text>
</comment>
<dbReference type="NCBIfam" id="TIGR00706">
    <property type="entry name" value="SppA_dom"/>
    <property type="match status" value="1"/>
</dbReference>
<dbReference type="CDD" id="cd07023">
    <property type="entry name" value="S49_Sppa_N_C"/>
    <property type="match status" value="1"/>
</dbReference>